<protein>
    <submittedName>
        <fullName evidence="5">Translation elongation factor Ts</fullName>
    </submittedName>
</protein>
<comment type="caution">
    <text evidence="5">The sequence shown here is derived from an EMBL/GenBank/DDBJ whole genome shotgun (WGS) entry which is preliminary data.</text>
</comment>
<evidence type="ECO:0000256" key="2">
    <source>
        <dbReference type="ARBA" id="ARBA00022768"/>
    </source>
</evidence>
<dbReference type="Pfam" id="PF00889">
    <property type="entry name" value="EF_TS"/>
    <property type="match status" value="1"/>
</dbReference>
<proteinExistence type="inferred from homology"/>
<keyword evidence="2 5" id="KW-0251">Elongation factor</keyword>
<name>T0Z9Y5_9ZZZZ</name>
<dbReference type="FunFam" id="1.10.286.20:FF:000001">
    <property type="entry name" value="Elongation factor Ts"/>
    <property type="match status" value="1"/>
</dbReference>
<evidence type="ECO:0000313" key="5">
    <source>
        <dbReference type="EMBL" id="EQD44771.1"/>
    </source>
</evidence>
<feature type="non-terminal residue" evidence="5">
    <location>
        <position position="1"/>
    </location>
</feature>
<dbReference type="PANTHER" id="PTHR11741">
    <property type="entry name" value="ELONGATION FACTOR TS"/>
    <property type="match status" value="1"/>
</dbReference>
<evidence type="ECO:0000256" key="1">
    <source>
        <dbReference type="ARBA" id="ARBA00005532"/>
    </source>
</evidence>
<reference evidence="5" key="1">
    <citation type="submission" date="2013-08" db="EMBL/GenBank/DDBJ databases">
        <authorList>
            <person name="Mendez C."/>
            <person name="Richter M."/>
            <person name="Ferrer M."/>
            <person name="Sanchez J."/>
        </authorList>
    </citation>
    <scope>NUCLEOTIDE SEQUENCE</scope>
</reference>
<dbReference type="AlphaFoldDB" id="T0Z9Y5"/>
<evidence type="ECO:0000256" key="3">
    <source>
        <dbReference type="ARBA" id="ARBA00022917"/>
    </source>
</evidence>
<dbReference type="PANTHER" id="PTHR11741:SF0">
    <property type="entry name" value="ELONGATION FACTOR TS, MITOCHONDRIAL"/>
    <property type="match status" value="1"/>
</dbReference>
<dbReference type="SUPFAM" id="SSF54713">
    <property type="entry name" value="Elongation factor Ts (EF-Ts), dimerisation domain"/>
    <property type="match status" value="2"/>
</dbReference>
<gene>
    <name evidence="5" type="ORF">B2A_09473</name>
</gene>
<sequence length="223" mass="24998">AGALVEVNSETDFVASSGEFRSFAQKVAALVAARNPASIEELMQLTDSSGRTLDEERRALMLRLGENVVVRRFRQFTTQRHLAGYIHQGGQIGVLVEFDGGSPEVGRNIALQITASAPRWLEPSRVDHEWLAKQREIAEHQARESGKPPAIMQKIVEGRLKKVVEELSLSHQPYIKDPEINVMTYLSRSGTQVIDFVRYAVGEGIEKEQKDFAEEVMAQVNRR</sequence>
<feature type="domain" description="Translation elongation factor EFTs/EF1B dimerisation" evidence="4">
    <location>
        <begin position="2"/>
        <end position="203"/>
    </location>
</feature>
<dbReference type="InterPro" id="IPR014039">
    <property type="entry name" value="Transl_elong_EFTs/EF1B_dimer"/>
</dbReference>
<keyword evidence="3" id="KW-0648">Protein biosynthesis</keyword>
<evidence type="ECO:0000259" key="4">
    <source>
        <dbReference type="Pfam" id="PF00889"/>
    </source>
</evidence>
<dbReference type="Gene3D" id="1.10.286.20">
    <property type="match status" value="1"/>
</dbReference>
<dbReference type="PROSITE" id="PS01127">
    <property type="entry name" value="EF_TS_2"/>
    <property type="match status" value="1"/>
</dbReference>
<organism evidence="5">
    <name type="scientific">mine drainage metagenome</name>
    <dbReference type="NCBI Taxonomy" id="410659"/>
    <lineage>
        <taxon>unclassified sequences</taxon>
        <taxon>metagenomes</taxon>
        <taxon>ecological metagenomes</taxon>
    </lineage>
</organism>
<dbReference type="InterPro" id="IPR036402">
    <property type="entry name" value="EF-Ts_dimer_sf"/>
</dbReference>
<comment type="similarity">
    <text evidence="1">Belongs to the EF-Ts family.</text>
</comment>
<dbReference type="EMBL" id="AUZZ01006841">
    <property type="protein sequence ID" value="EQD44771.1"/>
    <property type="molecule type" value="Genomic_DNA"/>
</dbReference>
<reference evidence="5" key="2">
    <citation type="journal article" date="2014" name="ISME J.">
        <title>Microbial stratification in low pH oxic and suboxic macroscopic growths along an acid mine drainage.</title>
        <authorList>
            <person name="Mendez-Garcia C."/>
            <person name="Mesa V."/>
            <person name="Sprenger R.R."/>
            <person name="Richter M."/>
            <person name="Diez M.S."/>
            <person name="Solano J."/>
            <person name="Bargiela R."/>
            <person name="Golyshina O.V."/>
            <person name="Manteca A."/>
            <person name="Ramos J.L."/>
            <person name="Gallego J.R."/>
            <person name="Llorente I."/>
            <person name="Martins Dos Santos V.A."/>
            <person name="Jensen O.N."/>
            <person name="Pelaez A.I."/>
            <person name="Sanchez J."/>
            <person name="Ferrer M."/>
        </authorList>
    </citation>
    <scope>NUCLEOTIDE SEQUENCE</scope>
</reference>
<dbReference type="InterPro" id="IPR018101">
    <property type="entry name" value="Transl_elong_Ts_CS"/>
</dbReference>
<dbReference type="GO" id="GO:0003746">
    <property type="term" value="F:translation elongation factor activity"/>
    <property type="evidence" value="ECO:0007669"/>
    <property type="project" value="UniProtKB-KW"/>
</dbReference>
<accession>T0Z9Y5</accession>
<dbReference type="InterPro" id="IPR001816">
    <property type="entry name" value="Transl_elong_EFTs/EF1B"/>
</dbReference>
<dbReference type="NCBIfam" id="TIGR00116">
    <property type="entry name" value="tsf"/>
    <property type="match status" value="1"/>
</dbReference>
<dbReference type="HAMAP" id="MF_00050">
    <property type="entry name" value="EF_Ts"/>
    <property type="match status" value="1"/>
</dbReference>
<dbReference type="Gene3D" id="3.30.479.20">
    <property type="entry name" value="Elongation factor Ts, dimerisation domain"/>
    <property type="match status" value="2"/>
</dbReference>